<dbReference type="EMBL" id="JACXVP010000005">
    <property type="protein sequence ID" value="KAG5604865.1"/>
    <property type="molecule type" value="Genomic_DNA"/>
</dbReference>
<comment type="caution">
    <text evidence="2">The sequence shown here is derived from an EMBL/GenBank/DDBJ whole genome shotgun (WGS) entry which is preliminary data.</text>
</comment>
<feature type="chain" id="PRO_5039917887" evidence="1">
    <location>
        <begin position="30"/>
        <end position="216"/>
    </location>
</feature>
<organism evidence="2 3">
    <name type="scientific">Solanum commersonii</name>
    <name type="common">Commerson's wild potato</name>
    <name type="synonym">Commerson's nightshade</name>
    <dbReference type="NCBI Taxonomy" id="4109"/>
    <lineage>
        <taxon>Eukaryota</taxon>
        <taxon>Viridiplantae</taxon>
        <taxon>Streptophyta</taxon>
        <taxon>Embryophyta</taxon>
        <taxon>Tracheophyta</taxon>
        <taxon>Spermatophyta</taxon>
        <taxon>Magnoliopsida</taxon>
        <taxon>eudicotyledons</taxon>
        <taxon>Gunneridae</taxon>
        <taxon>Pentapetalae</taxon>
        <taxon>asterids</taxon>
        <taxon>lamiids</taxon>
        <taxon>Solanales</taxon>
        <taxon>Solanaceae</taxon>
        <taxon>Solanoideae</taxon>
        <taxon>Solaneae</taxon>
        <taxon>Solanum</taxon>
    </lineage>
</organism>
<dbReference type="Proteomes" id="UP000824120">
    <property type="component" value="Chromosome 5"/>
</dbReference>
<proteinExistence type="predicted"/>
<dbReference type="AlphaFoldDB" id="A0A9J5YWB4"/>
<reference evidence="2 3" key="1">
    <citation type="submission" date="2020-09" db="EMBL/GenBank/DDBJ databases">
        <title>De no assembly of potato wild relative species, Solanum commersonii.</title>
        <authorList>
            <person name="Cho K."/>
        </authorList>
    </citation>
    <scope>NUCLEOTIDE SEQUENCE [LARGE SCALE GENOMIC DNA]</scope>
    <source>
        <strain evidence="2">LZ3.2</strain>
        <tissue evidence="2">Leaf</tissue>
    </source>
</reference>
<feature type="signal peptide" evidence="1">
    <location>
        <begin position="1"/>
        <end position="29"/>
    </location>
</feature>
<keyword evidence="1" id="KW-0732">Signal</keyword>
<sequence>MDWKDTLPLLRLSTALSALAILWHHPVNTKNVVYNVHYPSGTVSLKQETVVSSSHKKNREFSSLHLSQNTVAPFHGEEDTAASNPKLRVHPVVINSNWLQKCHKVSGSTTSSLQVRTHKSLDLTLFKLPRQKGQDSDLKQELPLSQRRGKIAQSFDTKGTSNATNCKHGHAGENRHWHTINPNIHQGLQHQNMTKKHRESNTNNHEVFILFTKLYK</sequence>
<accession>A0A9J5YWB4</accession>
<evidence type="ECO:0000313" key="3">
    <source>
        <dbReference type="Proteomes" id="UP000824120"/>
    </source>
</evidence>
<evidence type="ECO:0000256" key="1">
    <source>
        <dbReference type="SAM" id="SignalP"/>
    </source>
</evidence>
<name>A0A9J5YWB4_SOLCO</name>
<evidence type="ECO:0000313" key="2">
    <source>
        <dbReference type="EMBL" id="KAG5604865.1"/>
    </source>
</evidence>
<protein>
    <submittedName>
        <fullName evidence="2">Uncharacterized protein</fullName>
    </submittedName>
</protein>
<keyword evidence="3" id="KW-1185">Reference proteome</keyword>
<gene>
    <name evidence="2" type="ORF">H5410_026357</name>
</gene>